<organism evidence="1">
    <name type="scientific">Arundo donax</name>
    <name type="common">Giant reed</name>
    <name type="synonym">Donax arundinaceus</name>
    <dbReference type="NCBI Taxonomy" id="35708"/>
    <lineage>
        <taxon>Eukaryota</taxon>
        <taxon>Viridiplantae</taxon>
        <taxon>Streptophyta</taxon>
        <taxon>Embryophyta</taxon>
        <taxon>Tracheophyta</taxon>
        <taxon>Spermatophyta</taxon>
        <taxon>Magnoliopsida</taxon>
        <taxon>Liliopsida</taxon>
        <taxon>Poales</taxon>
        <taxon>Poaceae</taxon>
        <taxon>PACMAD clade</taxon>
        <taxon>Arundinoideae</taxon>
        <taxon>Arundineae</taxon>
        <taxon>Arundo</taxon>
    </lineage>
</organism>
<sequence length="14" mass="1763">MDMWCFKEWTTTIA</sequence>
<name>A0A0A9C9Q9_ARUDO</name>
<reference evidence="1" key="2">
    <citation type="journal article" date="2015" name="Data Brief">
        <title>Shoot transcriptome of the giant reed, Arundo donax.</title>
        <authorList>
            <person name="Barrero R.A."/>
            <person name="Guerrero F.D."/>
            <person name="Moolhuijzen P."/>
            <person name="Goolsby J.A."/>
            <person name="Tidwell J."/>
            <person name="Bellgard S.E."/>
            <person name="Bellgard M.I."/>
        </authorList>
    </citation>
    <scope>NUCLEOTIDE SEQUENCE</scope>
    <source>
        <tissue evidence="1">Shoot tissue taken approximately 20 cm above the soil surface</tissue>
    </source>
</reference>
<protein>
    <submittedName>
        <fullName evidence="1">Uncharacterized protein</fullName>
    </submittedName>
</protein>
<reference evidence="1" key="1">
    <citation type="submission" date="2014-09" db="EMBL/GenBank/DDBJ databases">
        <authorList>
            <person name="Magalhaes I.L.F."/>
            <person name="Oliveira U."/>
            <person name="Santos F.R."/>
            <person name="Vidigal T.H.D.A."/>
            <person name="Brescovit A.D."/>
            <person name="Santos A.J."/>
        </authorList>
    </citation>
    <scope>NUCLEOTIDE SEQUENCE</scope>
    <source>
        <tissue evidence="1">Shoot tissue taken approximately 20 cm above the soil surface</tissue>
    </source>
</reference>
<accession>A0A0A9C9Q9</accession>
<dbReference type="EMBL" id="GBRH01227800">
    <property type="protein sequence ID" value="JAD70095.1"/>
    <property type="molecule type" value="Transcribed_RNA"/>
</dbReference>
<evidence type="ECO:0000313" key="1">
    <source>
        <dbReference type="EMBL" id="JAD70095.1"/>
    </source>
</evidence>
<proteinExistence type="predicted"/>